<evidence type="ECO:0000313" key="6">
    <source>
        <dbReference type="WBParaSite" id="MhA1_Contig1126.frz3.fgene1"/>
    </source>
</evidence>
<dbReference type="EC" id="6.2.1.3" evidence="3"/>
<dbReference type="SUPFAM" id="SSF56801">
    <property type="entry name" value="Acetyl-CoA synthetase-like"/>
    <property type="match status" value="1"/>
</dbReference>
<evidence type="ECO:0000259" key="4">
    <source>
        <dbReference type="Pfam" id="PF00501"/>
    </source>
</evidence>
<reference evidence="6" key="1">
    <citation type="submission" date="2016-11" db="UniProtKB">
        <authorList>
            <consortium name="WormBaseParasite"/>
        </authorList>
    </citation>
    <scope>IDENTIFICATION</scope>
</reference>
<dbReference type="GO" id="GO:0016020">
    <property type="term" value="C:membrane"/>
    <property type="evidence" value="ECO:0007669"/>
    <property type="project" value="TreeGrafter"/>
</dbReference>
<dbReference type="WBParaSite" id="MhA1_Contig1126.frz3.fgene1">
    <property type="protein sequence ID" value="MhA1_Contig1126.frz3.fgene1"/>
    <property type="gene ID" value="MhA1_Contig1126.frz3.fgene1"/>
</dbReference>
<protein>
    <recommendedName>
        <fullName evidence="3">long-chain-fatty-acid--CoA ligase</fullName>
        <ecNumber evidence="3">6.2.1.3</ecNumber>
    </recommendedName>
</protein>
<keyword evidence="5" id="KW-1185">Reference proteome</keyword>
<dbReference type="AlphaFoldDB" id="A0A1I8B0B4"/>
<dbReference type="InterPro" id="IPR000873">
    <property type="entry name" value="AMP-dep_synth/lig_dom"/>
</dbReference>
<evidence type="ECO:0000313" key="5">
    <source>
        <dbReference type="Proteomes" id="UP000095281"/>
    </source>
</evidence>
<name>A0A1I8B0B4_MELHA</name>
<dbReference type="GO" id="GO:0004467">
    <property type="term" value="F:long-chain fatty acid-CoA ligase activity"/>
    <property type="evidence" value="ECO:0007669"/>
    <property type="project" value="UniProtKB-EC"/>
</dbReference>
<dbReference type="Gene3D" id="3.40.50.12780">
    <property type="entry name" value="N-terminal domain of ligase-like"/>
    <property type="match status" value="2"/>
</dbReference>
<evidence type="ECO:0000256" key="2">
    <source>
        <dbReference type="ARBA" id="ARBA00022832"/>
    </source>
</evidence>
<proteinExistence type="predicted"/>
<dbReference type="PANTHER" id="PTHR43272">
    <property type="entry name" value="LONG-CHAIN-FATTY-ACID--COA LIGASE"/>
    <property type="match status" value="1"/>
</dbReference>
<dbReference type="OMA" id="VPRVWQK"/>
<keyword evidence="2" id="KW-0443">Lipid metabolism</keyword>
<keyword evidence="1" id="KW-0436">Ligase</keyword>
<evidence type="ECO:0000256" key="3">
    <source>
        <dbReference type="ARBA" id="ARBA00026121"/>
    </source>
</evidence>
<organism evidence="5 6">
    <name type="scientific">Meloidogyne hapla</name>
    <name type="common">Root-knot nematode worm</name>
    <dbReference type="NCBI Taxonomy" id="6305"/>
    <lineage>
        <taxon>Eukaryota</taxon>
        <taxon>Metazoa</taxon>
        <taxon>Ecdysozoa</taxon>
        <taxon>Nematoda</taxon>
        <taxon>Chromadorea</taxon>
        <taxon>Rhabditida</taxon>
        <taxon>Tylenchina</taxon>
        <taxon>Tylenchomorpha</taxon>
        <taxon>Tylenchoidea</taxon>
        <taxon>Meloidogynidae</taxon>
        <taxon>Meloidogyninae</taxon>
        <taxon>Meloidogyne</taxon>
    </lineage>
</organism>
<dbReference type="GO" id="GO:0005783">
    <property type="term" value="C:endoplasmic reticulum"/>
    <property type="evidence" value="ECO:0007669"/>
    <property type="project" value="TreeGrafter"/>
</dbReference>
<feature type="domain" description="AMP-dependent synthetase/ligase" evidence="4">
    <location>
        <begin position="296"/>
        <end position="490"/>
    </location>
</feature>
<dbReference type="Pfam" id="PF00501">
    <property type="entry name" value="AMP-binding"/>
    <property type="match status" value="2"/>
</dbReference>
<accession>A0A1I8B0B4</accession>
<feature type="domain" description="AMP-dependent synthetase/ligase" evidence="4">
    <location>
        <begin position="130"/>
        <end position="295"/>
    </location>
</feature>
<keyword evidence="2" id="KW-0276">Fatty acid metabolism</keyword>
<sequence>MVKDTTPIWVSIPINLGRITDFEWPDSGNGGASPLLYSVGAAATIGAMGLWWMWSSRPSPNRLTPLVDPESQTRELPDGSRICKYLKTDALMRFIYQDATTLYQAIRRGSTVSKNGPMLGYRSKTRDDEPYVWLSYDDVISRASRVGRAIRTLDIPIGQESFIGIFAKNRPEWVIVEQAAYCFSNVTVPLYETLGADASSFIINQTNIQLVFCDSMDKVRGLLERKSQCQSLKHIVVMSPASDELTEDLRRSVENEGISLSSFEEFESRGDLNDFADQPPTPDDLATICYTSGTTDVMMSFLPLAHMFERILETAIFCAGGSVGFFRGDIRLLADDIKVLRPTVLPVVPRVLNRIYDKVMAEANKSMLTRLIFDAAVAIKTREINNWIIRSDSFIDQHIFRKVREGLGGRVKLMVTGSAPLSETVLTFMRCATGAIVCEGYGQTECVAAATVSIEGDPIPGHVGVPAPCNAIKLVDVPELNYYAKDGFGEHIFKLAQGEYVAPEKIELVYIRSKYVAQCFVHGESLKTCLIAVVVPDFDVLPNAVSAEVGITGKSVQELCIDEKVKKLILDDIHALGKKAGLSSFEQVAKI</sequence>
<dbReference type="Proteomes" id="UP000095281">
    <property type="component" value="Unplaced"/>
</dbReference>
<evidence type="ECO:0000256" key="1">
    <source>
        <dbReference type="ARBA" id="ARBA00022598"/>
    </source>
</evidence>
<dbReference type="PANTHER" id="PTHR43272:SF107">
    <property type="entry name" value="LONG-CHAIN-FATTY-ACID--COA LIGASE 5"/>
    <property type="match status" value="1"/>
</dbReference>
<dbReference type="InterPro" id="IPR042099">
    <property type="entry name" value="ANL_N_sf"/>
</dbReference>